<comment type="caution">
    <text evidence="6">The sequence shown here is derived from an EMBL/GenBank/DDBJ whole genome shotgun (WGS) entry which is preliminary data.</text>
</comment>
<evidence type="ECO:0000256" key="4">
    <source>
        <dbReference type="SAM" id="MobiDB-lite"/>
    </source>
</evidence>
<evidence type="ECO:0000259" key="5">
    <source>
        <dbReference type="PROSITE" id="PS51471"/>
    </source>
</evidence>
<keyword evidence="1 3" id="KW-0479">Metal-binding</keyword>
<protein>
    <recommendedName>
        <fullName evidence="5">Fe2OG dioxygenase domain-containing protein</fullName>
    </recommendedName>
</protein>
<dbReference type="PANTHER" id="PTHR47990">
    <property type="entry name" value="2-OXOGLUTARATE (2OG) AND FE(II)-DEPENDENT OXYGENASE SUPERFAMILY PROTEIN-RELATED"/>
    <property type="match status" value="1"/>
</dbReference>
<dbReference type="InterPro" id="IPR026992">
    <property type="entry name" value="DIOX_N"/>
</dbReference>
<comment type="similarity">
    <text evidence="3">Belongs to the iron/ascorbate-dependent oxidoreductase family.</text>
</comment>
<keyword evidence="2 3" id="KW-0408">Iron</keyword>
<feature type="domain" description="Fe2OG dioxygenase" evidence="5">
    <location>
        <begin position="218"/>
        <end position="336"/>
    </location>
</feature>
<organism evidence="6 7">
    <name type="scientific">Hibiscus sabdariffa</name>
    <name type="common">roselle</name>
    <dbReference type="NCBI Taxonomy" id="183260"/>
    <lineage>
        <taxon>Eukaryota</taxon>
        <taxon>Viridiplantae</taxon>
        <taxon>Streptophyta</taxon>
        <taxon>Embryophyta</taxon>
        <taxon>Tracheophyta</taxon>
        <taxon>Spermatophyta</taxon>
        <taxon>Magnoliopsida</taxon>
        <taxon>eudicotyledons</taxon>
        <taxon>Gunneridae</taxon>
        <taxon>Pentapetalae</taxon>
        <taxon>rosids</taxon>
        <taxon>malvids</taxon>
        <taxon>Malvales</taxon>
        <taxon>Malvaceae</taxon>
        <taxon>Malvoideae</taxon>
        <taxon>Hibiscus</taxon>
    </lineage>
</organism>
<dbReference type="InterPro" id="IPR050231">
    <property type="entry name" value="Iron_ascorbate_oxido_reductase"/>
</dbReference>
<reference evidence="6 7" key="1">
    <citation type="journal article" date="2024" name="G3 (Bethesda)">
        <title>Genome assembly of Hibiscus sabdariffa L. provides insights into metabolisms of medicinal natural products.</title>
        <authorList>
            <person name="Kim T."/>
        </authorList>
    </citation>
    <scope>NUCLEOTIDE SEQUENCE [LARGE SCALE GENOMIC DNA]</scope>
    <source>
        <strain evidence="6">TK-2024</strain>
        <tissue evidence="6">Old leaves</tissue>
    </source>
</reference>
<feature type="compositionally biased region" description="Low complexity" evidence="4">
    <location>
        <begin position="1"/>
        <end position="13"/>
    </location>
</feature>
<keyword evidence="7" id="KW-1185">Reference proteome</keyword>
<evidence type="ECO:0000256" key="1">
    <source>
        <dbReference type="ARBA" id="ARBA00022723"/>
    </source>
</evidence>
<accession>A0ABR2Q5R4</accession>
<sequence>MNSSSSTLPSLLSMTPKDENTPRRFDLNKLQGQANIPSQFMWSKDDLVGTDGVFNEPLIDLEGFIKGDENATAKAIELVRTACTNHGFFQVTNHGVDADLIQAAYREMDAIFELPFNKKLGFQRKLGGYTGFSSAHADRFSSSLPWKETLSFWYRGMNSDSAVVDYFKSTLGQDFEHAGWIYQKYSEKMRELSLIIMELLALSLGVDRSYYRKIFEDGTCIMRCNYYPPCKNPDVTLGTGPHCDAHSITILHQDQVGGLEIFTGGKWLAVPPRQDAFAINIGDTFMVTGERGEAEDIVGLFCEPQRRHGGETTGKSSPGLYQGLPRFHMVLSAGLH</sequence>
<dbReference type="PRINTS" id="PR00682">
    <property type="entry name" value="IPNSYNTHASE"/>
</dbReference>
<proteinExistence type="inferred from homology"/>
<dbReference type="EMBL" id="JBBPBN010000045">
    <property type="protein sequence ID" value="KAK8995899.1"/>
    <property type="molecule type" value="Genomic_DNA"/>
</dbReference>
<dbReference type="Proteomes" id="UP001396334">
    <property type="component" value="Unassembled WGS sequence"/>
</dbReference>
<evidence type="ECO:0000313" key="7">
    <source>
        <dbReference type="Proteomes" id="UP001396334"/>
    </source>
</evidence>
<dbReference type="PROSITE" id="PS51471">
    <property type="entry name" value="FE2OG_OXY"/>
    <property type="match status" value="1"/>
</dbReference>
<dbReference type="SUPFAM" id="SSF51197">
    <property type="entry name" value="Clavaminate synthase-like"/>
    <property type="match status" value="1"/>
</dbReference>
<feature type="region of interest" description="Disordered" evidence="4">
    <location>
        <begin position="1"/>
        <end position="23"/>
    </location>
</feature>
<evidence type="ECO:0000313" key="6">
    <source>
        <dbReference type="EMBL" id="KAK8995899.1"/>
    </source>
</evidence>
<dbReference type="InterPro" id="IPR044861">
    <property type="entry name" value="IPNS-like_FE2OG_OXY"/>
</dbReference>
<name>A0ABR2Q5R4_9ROSI</name>
<dbReference type="InterPro" id="IPR027443">
    <property type="entry name" value="IPNS-like_sf"/>
</dbReference>
<evidence type="ECO:0000256" key="3">
    <source>
        <dbReference type="RuleBase" id="RU003682"/>
    </source>
</evidence>
<dbReference type="InterPro" id="IPR005123">
    <property type="entry name" value="Oxoglu/Fe-dep_dioxygenase_dom"/>
</dbReference>
<dbReference type="Pfam" id="PF03171">
    <property type="entry name" value="2OG-FeII_Oxy"/>
    <property type="match status" value="1"/>
</dbReference>
<dbReference type="Pfam" id="PF14226">
    <property type="entry name" value="DIOX_N"/>
    <property type="match status" value="1"/>
</dbReference>
<evidence type="ECO:0000256" key="2">
    <source>
        <dbReference type="ARBA" id="ARBA00023004"/>
    </source>
</evidence>
<dbReference type="Gene3D" id="2.60.120.330">
    <property type="entry name" value="B-lactam Antibiotic, Isopenicillin N Synthase, Chain"/>
    <property type="match status" value="1"/>
</dbReference>
<gene>
    <name evidence="6" type="ORF">V6N11_076154</name>
</gene>
<keyword evidence="3" id="KW-0560">Oxidoreductase</keyword>